<reference evidence="1" key="1">
    <citation type="journal article" date="2007" name="PLoS Biol.">
        <title>Rate of evolution in brain-expressed genes in humans and other primates.</title>
        <authorList>
            <person name="Wang H.-Y."/>
            <person name="Chien H.-C."/>
            <person name="Osada N."/>
            <person name="Hashimoto K."/>
            <person name="Sugano S."/>
            <person name="Gojobori T."/>
            <person name="Chou C.-K."/>
            <person name="Tsai S.-F."/>
            <person name="Wu C.-I."/>
            <person name="Shen C.-K.J."/>
        </authorList>
    </citation>
    <scope>NUCLEOTIDE SEQUENCE</scope>
</reference>
<organism evidence="1">
    <name type="scientific">Macaca fascicularis</name>
    <name type="common">Crab-eating macaque</name>
    <name type="synonym">Cynomolgus monkey</name>
    <dbReference type="NCBI Taxonomy" id="9541"/>
    <lineage>
        <taxon>Eukaryota</taxon>
        <taxon>Metazoa</taxon>
        <taxon>Chordata</taxon>
        <taxon>Craniata</taxon>
        <taxon>Vertebrata</taxon>
        <taxon>Euteleostomi</taxon>
        <taxon>Mammalia</taxon>
        <taxon>Eutheria</taxon>
        <taxon>Euarchontoglires</taxon>
        <taxon>Primates</taxon>
        <taxon>Haplorrhini</taxon>
        <taxon>Catarrhini</taxon>
        <taxon>Cercopithecidae</taxon>
        <taxon>Cercopithecinae</taxon>
        <taxon>Macaca</taxon>
    </lineage>
</organism>
<sequence length="50" mass="5499">MGQLFQCAVGHPGSRRLHSWEAPGLGPDYHHGDCTDLQRRILLAGAKECI</sequence>
<protein>
    <submittedName>
        <fullName evidence="1">Macaca fascicularis brain cDNA clone: QflA-20045, similar to human solute carrier family 7 (cationic amino acidtransporter, y+ system), member 8 (SLC7A8), transcriptvariant 1, mRNA, RefSeq: NM_0122...</fullName>
    </submittedName>
</protein>
<proteinExistence type="evidence at transcript level"/>
<dbReference type="AlphaFoldDB" id="I7GLZ0"/>
<name>I7GLZ0_MACFA</name>
<accession>I7GLZ0</accession>
<dbReference type="EMBL" id="AB172893">
    <property type="protein sequence ID" value="BAE89955.1"/>
    <property type="molecule type" value="mRNA"/>
</dbReference>
<evidence type="ECO:0000313" key="1">
    <source>
        <dbReference type="EMBL" id="BAE89955.1"/>
    </source>
</evidence>